<accession>A0A1N6ELI2</accession>
<dbReference type="GO" id="GO:0016829">
    <property type="term" value="F:lyase activity"/>
    <property type="evidence" value="ECO:0007669"/>
    <property type="project" value="UniProtKB-KW"/>
</dbReference>
<dbReference type="Pfam" id="PF20629">
    <property type="entry name" value="GD_AH_C"/>
    <property type="match status" value="1"/>
</dbReference>
<evidence type="ECO:0000259" key="4">
    <source>
        <dbReference type="Pfam" id="PF20629"/>
    </source>
</evidence>
<dbReference type="PANTHER" id="PTHR30536:SF5">
    <property type="entry name" value="ALTRONATE DEHYDRATASE"/>
    <property type="match status" value="1"/>
</dbReference>
<sequence length="387" mass="39547">MGSADTFLGYPRPQGRPGIRNHLLVLNCTGLTDAAARRVAMALPGAVFATTMYGMGMVGADADFHSAALAGMATHPNAGAVLLIGADRTRLNQMIAVAEASRRPFAALGLDDTGHDAHLLSHRAILAGAHLLRDLSAQRPRPCPISNLFLGFECGLSDPSSGLAANPLLGHVADWLVDAGGSVVLGETIEWLGTEDELARRAATPEVGAALKRAVAERLAMARAAGVDLLGTNPNAANIKAGLSTIEEKASGAVLKAGARPIHSVLGYAEAPATPGLHFMDAPSYSPESLTGFVAAGVQMILFTTGLGNSYCSALAPTLKLTANAATAGNLPCQIDFDASAALAGRPPEDIATDLIARIAATASGQLTFGEIMGEGAESISRFGAAI</sequence>
<evidence type="ECO:0000256" key="2">
    <source>
        <dbReference type="ARBA" id="ARBA00023239"/>
    </source>
</evidence>
<protein>
    <submittedName>
        <fullName evidence="5">Altronate dehydratase large subunit</fullName>
    </submittedName>
</protein>
<dbReference type="STRING" id="1217970.SAMN05444002_0905"/>
<dbReference type="GO" id="GO:0019698">
    <property type="term" value="P:D-galacturonate catabolic process"/>
    <property type="evidence" value="ECO:0007669"/>
    <property type="project" value="TreeGrafter"/>
</dbReference>
<reference evidence="6" key="1">
    <citation type="submission" date="2016-11" db="EMBL/GenBank/DDBJ databases">
        <authorList>
            <person name="Varghese N."/>
            <person name="Submissions S."/>
        </authorList>
    </citation>
    <scope>NUCLEOTIDE SEQUENCE [LARGE SCALE GENOMIC DNA]</scope>
    <source>
        <strain evidence="6">DSM 29440</strain>
    </source>
</reference>
<dbReference type="InterPro" id="IPR052172">
    <property type="entry name" value="UxaA_altronate/galactarate_dh"/>
</dbReference>
<name>A0A1N6ELI2_9RHOB</name>
<proteinExistence type="inferred from homology"/>
<evidence type="ECO:0000313" key="5">
    <source>
        <dbReference type="EMBL" id="SIN83817.1"/>
    </source>
</evidence>
<dbReference type="InterPro" id="IPR007392">
    <property type="entry name" value="GD_AH_second"/>
</dbReference>
<dbReference type="RefSeq" id="WP_074255030.1">
    <property type="nucleotide sequence ID" value="NZ_FSRL01000001.1"/>
</dbReference>
<comment type="similarity">
    <text evidence="1">Belongs to the UxaA family.</text>
</comment>
<dbReference type="AlphaFoldDB" id="A0A1N6ELI2"/>
<keyword evidence="2" id="KW-0456">Lyase</keyword>
<keyword evidence="6" id="KW-1185">Reference proteome</keyword>
<organism evidence="5 6">
    <name type="scientific">Vannielia litorea</name>
    <dbReference type="NCBI Taxonomy" id="1217970"/>
    <lineage>
        <taxon>Bacteria</taxon>
        <taxon>Pseudomonadati</taxon>
        <taxon>Pseudomonadota</taxon>
        <taxon>Alphaproteobacteria</taxon>
        <taxon>Rhodobacterales</taxon>
        <taxon>Paracoccaceae</taxon>
        <taxon>Vannielia</taxon>
    </lineage>
</organism>
<dbReference type="Proteomes" id="UP000184932">
    <property type="component" value="Unassembled WGS sequence"/>
</dbReference>
<evidence type="ECO:0000256" key="1">
    <source>
        <dbReference type="ARBA" id="ARBA00010986"/>
    </source>
</evidence>
<dbReference type="EMBL" id="FSRL01000001">
    <property type="protein sequence ID" value="SIN83817.1"/>
    <property type="molecule type" value="Genomic_DNA"/>
</dbReference>
<feature type="domain" description="D-galactarate/Altronate dehydratase C-terminal" evidence="4">
    <location>
        <begin position="145"/>
        <end position="378"/>
    </location>
</feature>
<dbReference type="OrthoDB" id="9804574at2"/>
<evidence type="ECO:0000259" key="3">
    <source>
        <dbReference type="Pfam" id="PF04295"/>
    </source>
</evidence>
<feature type="domain" description="D-galactarate/Altronate dehydratase second" evidence="3">
    <location>
        <begin position="9"/>
        <end position="117"/>
    </location>
</feature>
<evidence type="ECO:0000313" key="6">
    <source>
        <dbReference type="Proteomes" id="UP000184932"/>
    </source>
</evidence>
<dbReference type="PANTHER" id="PTHR30536">
    <property type="entry name" value="ALTRONATE/GALACTARATE DEHYDRATASE"/>
    <property type="match status" value="1"/>
</dbReference>
<dbReference type="Pfam" id="PF04295">
    <property type="entry name" value="GD_AH_second"/>
    <property type="match status" value="1"/>
</dbReference>
<gene>
    <name evidence="5" type="ORF">SAMN05444002_0905</name>
</gene>
<dbReference type="InterPro" id="IPR048332">
    <property type="entry name" value="GD_AH_C"/>
</dbReference>